<name>A0A4R2BE64_9BACI</name>
<gene>
    <name evidence="2" type="ORF">EV146_107394</name>
</gene>
<feature type="compositionally biased region" description="Basic and acidic residues" evidence="1">
    <location>
        <begin position="157"/>
        <end position="178"/>
    </location>
</feature>
<protein>
    <submittedName>
        <fullName evidence="2">YqfQ-like protein</fullName>
    </submittedName>
</protein>
<proteinExistence type="predicted"/>
<dbReference type="AlphaFoldDB" id="A0A4R2BE64"/>
<dbReference type="Pfam" id="PF14181">
    <property type="entry name" value="YqfQ"/>
    <property type="match status" value="1"/>
</dbReference>
<evidence type="ECO:0000313" key="3">
    <source>
        <dbReference type="Proteomes" id="UP000295689"/>
    </source>
</evidence>
<accession>A0A4R2BE64</accession>
<comment type="caution">
    <text evidence="2">The sequence shown here is derived from an EMBL/GenBank/DDBJ whole genome shotgun (WGS) entry which is preliminary data.</text>
</comment>
<dbReference type="RefSeq" id="WP_132007645.1">
    <property type="nucleotide sequence ID" value="NZ_JABUHM010000005.1"/>
</dbReference>
<evidence type="ECO:0000313" key="2">
    <source>
        <dbReference type="EMBL" id="TCN24685.1"/>
    </source>
</evidence>
<reference evidence="2 3" key="1">
    <citation type="journal article" date="2015" name="Stand. Genomic Sci.">
        <title>Genomic Encyclopedia of Bacterial and Archaeal Type Strains, Phase III: the genomes of soil and plant-associated and newly described type strains.</title>
        <authorList>
            <person name="Whitman W.B."/>
            <person name="Woyke T."/>
            <person name="Klenk H.P."/>
            <person name="Zhou Y."/>
            <person name="Lilburn T.G."/>
            <person name="Beck B.J."/>
            <person name="De Vos P."/>
            <person name="Vandamme P."/>
            <person name="Eisen J.A."/>
            <person name="Garrity G."/>
            <person name="Hugenholtz P."/>
            <person name="Kyrpides N.C."/>
        </authorList>
    </citation>
    <scope>NUCLEOTIDE SEQUENCE [LARGE SCALE GENOMIC DNA]</scope>
    <source>
        <strain evidence="2 3">CV53</strain>
    </source>
</reference>
<sequence>MYPGPRTPYNGYGPRYGGPFHRQMGPGPGRQLFGQMRPPQYRMGPMMGMRPAQPARKGGILAKLLGKGTQHGAGNGAGMNGFVLGQRSASKGGLLQTLTNPGALNGFLNNTQQVLKTAQSVGPMIQQYGPLVRNLPAMWKLYRGLKDLPDQEEENEPETKPDKPSAKKVKTPERKEDIPPTSPAEETAKLKVKDSRPKLFI</sequence>
<dbReference type="EMBL" id="SLVV01000007">
    <property type="protein sequence ID" value="TCN24685.1"/>
    <property type="molecule type" value="Genomic_DNA"/>
</dbReference>
<organism evidence="2 3">
    <name type="scientific">Mesobacillus foraminis</name>
    <dbReference type="NCBI Taxonomy" id="279826"/>
    <lineage>
        <taxon>Bacteria</taxon>
        <taxon>Bacillati</taxon>
        <taxon>Bacillota</taxon>
        <taxon>Bacilli</taxon>
        <taxon>Bacillales</taxon>
        <taxon>Bacillaceae</taxon>
        <taxon>Mesobacillus</taxon>
    </lineage>
</organism>
<keyword evidence="3" id="KW-1185">Reference proteome</keyword>
<evidence type="ECO:0000256" key="1">
    <source>
        <dbReference type="SAM" id="MobiDB-lite"/>
    </source>
</evidence>
<feature type="compositionally biased region" description="Basic and acidic residues" evidence="1">
    <location>
        <begin position="186"/>
        <end position="201"/>
    </location>
</feature>
<dbReference type="InterPro" id="IPR025571">
    <property type="entry name" value="YqfQ"/>
</dbReference>
<feature type="region of interest" description="Disordered" evidence="1">
    <location>
        <begin position="149"/>
        <end position="201"/>
    </location>
</feature>
<dbReference type="Proteomes" id="UP000295689">
    <property type="component" value="Unassembled WGS sequence"/>
</dbReference>